<dbReference type="EMBL" id="CP034670">
    <property type="protein sequence ID" value="AZR59401.1"/>
    <property type="molecule type" value="Genomic_DNA"/>
</dbReference>
<evidence type="ECO:0008006" key="3">
    <source>
        <dbReference type="Google" id="ProtNLM"/>
    </source>
</evidence>
<dbReference type="Proteomes" id="UP000282435">
    <property type="component" value="Chromosome"/>
</dbReference>
<dbReference type="RefSeq" id="WP_126982945.1">
    <property type="nucleotide sequence ID" value="NZ_CP034670.1"/>
</dbReference>
<organism evidence="1 2">
    <name type="scientific">Eikenella corrodens</name>
    <dbReference type="NCBI Taxonomy" id="539"/>
    <lineage>
        <taxon>Bacteria</taxon>
        <taxon>Pseudomonadati</taxon>
        <taxon>Pseudomonadota</taxon>
        <taxon>Betaproteobacteria</taxon>
        <taxon>Neisseriales</taxon>
        <taxon>Neisseriaceae</taxon>
        <taxon>Eikenella</taxon>
    </lineage>
</organism>
<gene>
    <name evidence="1" type="ORF">ELB75_04775</name>
</gene>
<name>A0A3S9SIN4_EIKCO</name>
<reference evidence="1 2" key="1">
    <citation type="submission" date="2018-12" db="EMBL/GenBank/DDBJ databases">
        <title>Genome sequencing of Eikenella corrodens KCOM 3110 (= JS217).</title>
        <authorList>
            <person name="Koo J.-K."/>
            <person name="Park S.-N."/>
            <person name="Lim Y.K."/>
        </authorList>
    </citation>
    <scope>NUCLEOTIDE SEQUENCE [LARGE SCALE GENOMIC DNA]</scope>
    <source>
        <strain evidence="1 2">KCOM 3110</strain>
    </source>
</reference>
<dbReference type="AlphaFoldDB" id="A0A3S9SIN4"/>
<sequence length="205" mass="24140">MDRKQNSTVIEKMVTYDNGLISEDHNFNEDTLSDWVLEACEFAFDHFKEKDNSEMLNYAFEYRINTVALRLMMGLKKVYPQLKSSKKVSDTILSLIENEKYADGRRSFILTLWENKLDTQFIEIIQKHISFWENPLFASVIVLGLTKRRIAGFAPQVRAALEQFTDKRGLHLTIRKSCQKYLTDEPKYKHFSVFLERDGSRRKKP</sequence>
<evidence type="ECO:0000313" key="2">
    <source>
        <dbReference type="Proteomes" id="UP000282435"/>
    </source>
</evidence>
<evidence type="ECO:0000313" key="1">
    <source>
        <dbReference type="EMBL" id="AZR59401.1"/>
    </source>
</evidence>
<accession>A0A3S9SIN4</accession>
<protein>
    <recommendedName>
        <fullName evidence="3">DNA alkylation repair protein</fullName>
    </recommendedName>
</protein>
<proteinExistence type="predicted"/>